<dbReference type="Proteomes" id="UP000799750">
    <property type="component" value="Unassembled WGS sequence"/>
</dbReference>
<protein>
    <recommendedName>
        <fullName evidence="1">DUF4470 domain-containing protein</fullName>
    </recommendedName>
</protein>
<evidence type="ECO:0000313" key="2">
    <source>
        <dbReference type="EMBL" id="KAF2496747.1"/>
    </source>
</evidence>
<evidence type="ECO:0000313" key="3">
    <source>
        <dbReference type="Proteomes" id="UP000799750"/>
    </source>
</evidence>
<keyword evidence="3" id="KW-1185">Reference proteome</keyword>
<gene>
    <name evidence="2" type="ORF">BU16DRAFT_549169</name>
</gene>
<sequence length="524" mass="59420">MQSTTQPRQYPCANSSRTWHCPNEDKSACGGCRLVLTEHKKSCKSPYMKNFWSPSWHTEGRRPAFINNSATPYESFGSAKYFWGNMPAIDILALEQNEGSDHLQDLNLLFAASGDFRNVVKTVAAISTSYNKQLTVTLNDLDLDIVARNAIMLILLFAVDDTAAAVDCVLHIWYSAQITKAHIELLDTSVRPLIEETCKKIAEKPNGQLLAKAWSWGNKAIRIVLSKEAWEATLSYLSLPTGLSSQGAHDLRLAVTLAPERKDHLERHLYALSPSRRVCFLRYRQDGILLPFGYSRSAYRIPNPTFFQKSDEWPLKDSADPIDGWAINDVMGTFVGDLTNDIYGKLYCYVKDILTSFCRRAQTLTISFNIFQVDATSLVDHLSPGTFARIESRKSVMNSGEDRDMNVMMKEMKLVAEYLPPRPNMNSNNQYFIKASFAKPFVRDVDRYLGKYMEKAQVSFLMQVSKARVKSPNSIVDKWPARLKLRPKQPGAQEEFDAAVASKLNGTECYLEWQRADEPVKPFW</sequence>
<proteinExistence type="predicted"/>
<feature type="domain" description="DUF4470" evidence="1">
    <location>
        <begin position="82"/>
        <end position="178"/>
    </location>
</feature>
<accession>A0A6A6R018</accession>
<dbReference type="InterPro" id="IPR027974">
    <property type="entry name" value="DUF4470"/>
</dbReference>
<dbReference type="OrthoDB" id="5282002at2759"/>
<dbReference type="AlphaFoldDB" id="A0A6A6R018"/>
<evidence type="ECO:0000259" key="1">
    <source>
        <dbReference type="Pfam" id="PF14737"/>
    </source>
</evidence>
<dbReference type="EMBL" id="MU004187">
    <property type="protein sequence ID" value="KAF2496747.1"/>
    <property type="molecule type" value="Genomic_DNA"/>
</dbReference>
<reference evidence="2" key="1">
    <citation type="journal article" date="2020" name="Stud. Mycol.">
        <title>101 Dothideomycetes genomes: a test case for predicting lifestyles and emergence of pathogens.</title>
        <authorList>
            <person name="Haridas S."/>
            <person name="Albert R."/>
            <person name="Binder M."/>
            <person name="Bloem J."/>
            <person name="Labutti K."/>
            <person name="Salamov A."/>
            <person name="Andreopoulos B."/>
            <person name="Baker S."/>
            <person name="Barry K."/>
            <person name="Bills G."/>
            <person name="Bluhm B."/>
            <person name="Cannon C."/>
            <person name="Castanera R."/>
            <person name="Culley D."/>
            <person name="Daum C."/>
            <person name="Ezra D."/>
            <person name="Gonzalez J."/>
            <person name="Henrissat B."/>
            <person name="Kuo A."/>
            <person name="Liang C."/>
            <person name="Lipzen A."/>
            <person name="Lutzoni F."/>
            <person name="Magnuson J."/>
            <person name="Mondo S."/>
            <person name="Nolan M."/>
            <person name="Ohm R."/>
            <person name="Pangilinan J."/>
            <person name="Park H.-J."/>
            <person name="Ramirez L."/>
            <person name="Alfaro M."/>
            <person name="Sun H."/>
            <person name="Tritt A."/>
            <person name="Yoshinaga Y."/>
            <person name="Zwiers L.-H."/>
            <person name="Turgeon B."/>
            <person name="Goodwin S."/>
            <person name="Spatafora J."/>
            <person name="Crous P."/>
            <person name="Grigoriev I."/>
        </authorList>
    </citation>
    <scope>NUCLEOTIDE SEQUENCE</scope>
    <source>
        <strain evidence="2">CBS 269.34</strain>
    </source>
</reference>
<organism evidence="2 3">
    <name type="scientific">Lophium mytilinum</name>
    <dbReference type="NCBI Taxonomy" id="390894"/>
    <lineage>
        <taxon>Eukaryota</taxon>
        <taxon>Fungi</taxon>
        <taxon>Dikarya</taxon>
        <taxon>Ascomycota</taxon>
        <taxon>Pezizomycotina</taxon>
        <taxon>Dothideomycetes</taxon>
        <taxon>Pleosporomycetidae</taxon>
        <taxon>Mytilinidiales</taxon>
        <taxon>Mytilinidiaceae</taxon>
        <taxon>Lophium</taxon>
    </lineage>
</organism>
<dbReference type="Pfam" id="PF14737">
    <property type="entry name" value="DUF4470"/>
    <property type="match status" value="1"/>
</dbReference>
<name>A0A6A6R018_9PEZI</name>